<dbReference type="AlphaFoldDB" id="A0A1I0FSX4"/>
<feature type="coiled-coil region" evidence="1">
    <location>
        <begin position="51"/>
        <end position="106"/>
    </location>
</feature>
<keyword evidence="1" id="KW-0175">Coiled coil</keyword>
<evidence type="ECO:0000313" key="5">
    <source>
        <dbReference type="Proteomes" id="UP000199345"/>
    </source>
</evidence>
<dbReference type="EMBL" id="FOIA01000044">
    <property type="protein sequence ID" value="SET61274.1"/>
    <property type="molecule type" value="Genomic_DNA"/>
</dbReference>
<protein>
    <submittedName>
        <fullName evidence="4">Uncharacterized conserved protein</fullName>
    </submittedName>
</protein>
<evidence type="ECO:0000313" key="4">
    <source>
        <dbReference type="EMBL" id="SET61274.1"/>
    </source>
</evidence>
<keyword evidence="5" id="KW-1185">Reference proteome</keyword>
<dbReference type="Proteomes" id="UP000199345">
    <property type="component" value="Unassembled WGS sequence"/>
</dbReference>
<evidence type="ECO:0000259" key="3">
    <source>
        <dbReference type="Pfam" id="PF05618"/>
    </source>
</evidence>
<feature type="domain" description="Retropepsin-like aspartic endopeptidase" evidence="3">
    <location>
        <begin position="153"/>
        <end position="286"/>
    </location>
</feature>
<organism evidence="4 5">
    <name type="scientific">Nitrosomonas marina</name>
    <dbReference type="NCBI Taxonomy" id="917"/>
    <lineage>
        <taxon>Bacteria</taxon>
        <taxon>Pseudomonadati</taxon>
        <taxon>Pseudomonadota</taxon>
        <taxon>Betaproteobacteria</taxon>
        <taxon>Nitrosomonadales</taxon>
        <taxon>Nitrosomonadaceae</taxon>
        <taxon>Nitrosomonas</taxon>
    </lineage>
</organism>
<accession>A0A1I0FSX4</accession>
<dbReference type="PANTHER" id="PTHR38037">
    <property type="entry name" value="ZN_PROTEASE DOMAIN-CONTAINING PROTEIN"/>
    <property type="match status" value="1"/>
</dbReference>
<dbReference type="PANTHER" id="PTHR38037:SF2">
    <property type="entry name" value="ATP-DEPENDENT ZINC PROTEASE DOMAIN-CONTAINING PROTEIN-RELATED"/>
    <property type="match status" value="1"/>
</dbReference>
<dbReference type="InterPro" id="IPR008503">
    <property type="entry name" value="Asp_endopeptidase"/>
</dbReference>
<dbReference type="OrthoDB" id="8546610at2"/>
<gene>
    <name evidence="4" type="ORF">SAMN05216326_14414</name>
</gene>
<dbReference type="SUPFAM" id="SSF50630">
    <property type="entry name" value="Acid proteases"/>
    <property type="match status" value="1"/>
</dbReference>
<dbReference type="Gene3D" id="2.40.70.10">
    <property type="entry name" value="Acid Proteases"/>
    <property type="match status" value="1"/>
</dbReference>
<evidence type="ECO:0000256" key="2">
    <source>
        <dbReference type="SAM" id="MobiDB-lite"/>
    </source>
</evidence>
<proteinExistence type="predicted"/>
<feature type="compositionally biased region" description="Polar residues" evidence="2">
    <location>
        <begin position="135"/>
        <end position="144"/>
    </location>
</feature>
<reference evidence="5" key="1">
    <citation type="submission" date="2016-10" db="EMBL/GenBank/DDBJ databases">
        <authorList>
            <person name="Varghese N."/>
            <person name="Submissions S."/>
        </authorList>
    </citation>
    <scope>NUCLEOTIDE SEQUENCE [LARGE SCALE GENOMIC DNA]</scope>
    <source>
        <strain evidence="5">Nm71</strain>
    </source>
</reference>
<evidence type="ECO:0000256" key="1">
    <source>
        <dbReference type="SAM" id="Coils"/>
    </source>
</evidence>
<dbReference type="PROSITE" id="PS51257">
    <property type="entry name" value="PROKAR_LIPOPROTEIN"/>
    <property type="match status" value="1"/>
</dbReference>
<dbReference type="InterPro" id="IPR021109">
    <property type="entry name" value="Peptidase_aspartic_dom_sf"/>
</dbReference>
<feature type="region of interest" description="Disordered" evidence="2">
    <location>
        <begin position="107"/>
        <end position="144"/>
    </location>
</feature>
<dbReference type="Pfam" id="PF05618">
    <property type="entry name" value="Zn_protease"/>
    <property type="match status" value="1"/>
</dbReference>
<sequence length="293" mass="33152">MLFHTRKKPFLPNTISISFSVICLAVFSGCQTTDPHSTDTHATEPLLFSRQNNLEERLAELNRREDALIAREAAISARESELVTLFSELLKEKKLLESQQIQLENQISTVARKNNPPAPPPTSTPRTAAKKPHNTSKNTSTSQNKAVKDDITILGGLEYVYLDPPGINLSARIDTGAQTSSLNALDMVEFERDGKPYIKFNIIDPETKEKLELTRRIRGYTKIKKHKTESQRRPIVQLRVKLGNLDEQISFTLIDRSKFDQQVLIGRNFLRDLAVVDVSKEFTKPKTTPNTKQ</sequence>
<name>A0A1I0FSX4_9PROT</name>